<dbReference type="eggNOG" id="ENOG502RK7W">
    <property type="taxonomic scope" value="Eukaryota"/>
</dbReference>
<evidence type="ECO:0000313" key="1">
    <source>
        <dbReference type="EMBL" id="CAB98230.2"/>
    </source>
</evidence>
<dbReference type="AlphaFoldDB" id="Q9P3G5"/>
<reference evidence="1" key="2">
    <citation type="submission" date="2001-11" db="EMBL/GenBank/DDBJ databases">
        <authorList>
            <person name="German Neurospora genome project"/>
        </authorList>
    </citation>
    <scope>NUCLEOTIDE SEQUENCE</scope>
</reference>
<sequence length="156" mass="16788">MCSGIAVVRIKDSQLRGFEAPGAAVAFRYESPGSDSGSDKGVQVNVDNQAVKASSQDSQAQINNAWLCAMRHKMEVATLGSRGREAGERYVRDVMPPYGVWAYQSDPGNIPSRRPRSAVLGRIGRALSNLKKGPQFGDLLRRFGCGESKASCVAAR</sequence>
<proteinExistence type="predicted"/>
<reference evidence="1" key="1">
    <citation type="submission" date="2000-07" db="EMBL/GenBank/DDBJ databases">
        <authorList>
            <person name="Schulte U."/>
            <person name="Aign V."/>
            <person name="Hoheisel J."/>
            <person name="Brandt P."/>
            <person name="Fartmann B."/>
            <person name="Holland R."/>
            <person name="Nyakatura G."/>
            <person name="Mewes H.W."/>
            <person name="Mannhaupt G."/>
        </authorList>
    </citation>
    <scope>NUCLEOTIDE SEQUENCE</scope>
</reference>
<dbReference type="HOGENOM" id="CLU_1777989_0_0_1"/>
<protein>
    <submittedName>
        <fullName evidence="1">Uncharacterized protein B12F1.180</fullName>
    </submittedName>
</protein>
<name>Q9P3G5_NEUCS</name>
<organism evidence="1">
    <name type="scientific">Neurospora crassa</name>
    <dbReference type="NCBI Taxonomy" id="5141"/>
    <lineage>
        <taxon>Eukaryota</taxon>
        <taxon>Fungi</taxon>
        <taxon>Dikarya</taxon>
        <taxon>Ascomycota</taxon>
        <taxon>Pezizomycotina</taxon>
        <taxon>Sordariomycetes</taxon>
        <taxon>Sordariomycetidae</taxon>
        <taxon>Sordariales</taxon>
        <taxon>Sordariaceae</taxon>
        <taxon>Neurospora</taxon>
    </lineage>
</organism>
<dbReference type="EMBL" id="AL390091">
    <property type="protein sequence ID" value="CAB98230.2"/>
    <property type="molecule type" value="Genomic_DNA"/>
</dbReference>
<gene>
    <name evidence="1" type="primary">B12F1.180</name>
</gene>
<accession>Q9P3G5</accession>